<comment type="caution">
    <text evidence="2">The sequence shown here is derived from an EMBL/GenBank/DDBJ whole genome shotgun (WGS) entry which is preliminary data.</text>
</comment>
<organism evidence="2 3">
    <name type="scientific">Smittium mucronatum</name>
    <dbReference type="NCBI Taxonomy" id="133383"/>
    <lineage>
        <taxon>Eukaryota</taxon>
        <taxon>Fungi</taxon>
        <taxon>Fungi incertae sedis</taxon>
        <taxon>Zoopagomycota</taxon>
        <taxon>Kickxellomycotina</taxon>
        <taxon>Harpellomycetes</taxon>
        <taxon>Harpellales</taxon>
        <taxon>Legeriomycetaceae</taxon>
        <taxon>Smittium</taxon>
    </lineage>
</organism>
<dbReference type="InterPro" id="IPR043502">
    <property type="entry name" value="DNA/RNA_pol_sf"/>
</dbReference>
<dbReference type="Proteomes" id="UP000187455">
    <property type="component" value="Unassembled WGS sequence"/>
</dbReference>
<reference evidence="2 3" key="1">
    <citation type="journal article" date="2016" name="Mol. Biol. Evol.">
        <title>Genome-Wide Survey of Gut Fungi (Harpellales) Reveals the First Horizontally Transferred Ubiquitin Gene from a Mosquito Host.</title>
        <authorList>
            <person name="Wang Y."/>
            <person name="White M.M."/>
            <person name="Kvist S."/>
            <person name="Moncalvo J.M."/>
        </authorList>
    </citation>
    <scope>NUCLEOTIDE SEQUENCE [LARGE SCALE GENOMIC DNA]</scope>
    <source>
        <strain evidence="2 3">ALG-7-W6</strain>
    </source>
</reference>
<feature type="compositionally biased region" description="Polar residues" evidence="1">
    <location>
        <begin position="82"/>
        <end position="93"/>
    </location>
</feature>
<dbReference type="EMBL" id="LSSL01007727">
    <property type="protein sequence ID" value="OLY77696.1"/>
    <property type="molecule type" value="Genomic_DNA"/>
</dbReference>
<dbReference type="AlphaFoldDB" id="A0A1R0GLC9"/>
<feature type="region of interest" description="Disordered" evidence="1">
    <location>
        <begin position="67"/>
        <end position="137"/>
    </location>
</feature>
<evidence type="ECO:0000313" key="2">
    <source>
        <dbReference type="EMBL" id="OLY77696.1"/>
    </source>
</evidence>
<evidence type="ECO:0000256" key="1">
    <source>
        <dbReference type="SAM" id="MobiDB-lite"/>
    </source>
</evidence>
<evidence type="ECO:0000313" key="3">
    <source>
        <dbReference type="Proteomes" id="UP000187455"/>
    </source>
</evidence>
<proteinExistence type="predicted"/>
<sequence length="498" mass="56429">MGNLEAMITQPRLENLHNGRTPNDLELESPFEGASSLKGVQALSAPFLQRNQSLKLLRQDILYPAPERGFRGETRDEVTGATKASNRPPSTGSPHGVQGSLGEARRQPVGPENRREWFPDPFQESDTEKTPSNLLALPGTKKRLIRFEDKDLSETKCLVRSATSTNVTPAQIQKKAHKRDPPEPDGRSVIISNKEGDRKSGEPQTRVLQQLILHSEKYRRVNPPLELRKLNMHLEEKIFKMESKQLIWNLVRRLDYMTSLDLKDALLHILIHKSCRKYLTFCWNETPEVEIFKGSSNTAWGIVIGDTKYYGLWSKSENTLKINFKGSNRSLVCPTAEINGQPIGSNLLRQYGHFRISQEILWDIISRATRECGTHVDALYRDQYQTTGNLRSISAEPCRCTRSTYFPDIVDPLTQGVFRTGQEIRGTRCRPLCIFDKQEGGEVLQLVSGTSSGGPECSEFKMFDLEEPLLLPTMELDFTGNPEDAERAHNYENNYIGL</sequence>
<name>A0A1R0GLC9_9FUNG</name>
<feature type="compositionally biased region" description="Basic and acidic residues" evidence="1">
    <location>
        <begin position="68"/>
        <end position="78"/>
    </location>
</feature>
<protein>
    <submittedName>
        <fullName evidence="2">Uncharacterized protein</fullName>
    </submittedName>
</protein>
<keyword evidence="3" id="KW-1185">Reference proteome</keyword>
<feature type="region of interest" description="Disordered" evidence="1">
    <location>
        <begin position="1"/>
        <end position="30"/>
    </location>
</feature>
<gene>
    <name evidence="2" type="ORF">AYI68_g8271</name>
</gene>
<accession>A0A1R0GLC9</accession>
<feature type="region of interest" description="Disordered" evidence="1">
    <location>
        <begin position="164"/>
        <end position="203"/>
    </location>
</feature>
<dbReference type="OrthoDB" id="2286148at2759"/>
<dbReference type="SUPFAM" id="SSF56672">
    <property type="entry name" value="DNA/RNA polymerases"/>
    <property type="match status" value="1"/>
</dbReference>